<name>A0A1X7BTC3_9RHOB</name>
<evidence type="ECO:0008006" key="4">
    <source>
        <dbReference type="Google" id="ProtNLM"/>
    </source>
</evidence>
<dbReference type="OrthoDB" id="7362854at2"/>
<reference evidence="2 3" key="1">
    <citation type="submission" date="2017-03" db="EMBL/GenBank/DDBJ databases">
        <authorList>
            <person name="Afonso C.L."/>
            <person name="Miller P.J."/>
            <person name="Scott M.A."/>
            <person name="Spackman E."/>
            <person name="Goraichik I."/>
            <person name="Dimitrov K.M."/>
            <person name="Suarez D.L."/>
            <person name="Swayne D.E."/>
        </authorList>
    </citation>
    <scope>NUCLEOTIDE SEQUENCE [LARGE SCALE GENOMIC DNA]</scope>
    <source>
        <strain evidence="2 3">CECT 7745</strain>
    </source>
</reference>
<evidence type="ECO:0000256" key="1">
    <source>
        <dbReference type="SAM" id="MobiDB-lite"/>
    </source>
</evidence>
<dbReference type="Proteomes" id="UP000193224">
    <property type="component" value="Unassembled WGS sequence"/>
</dbReference>
<dbReference type="RefSeq" id="WP_085800865.1">
    <property type="nucleotide sequence ID" value="NZ_FWXB01000010.1"/>
</dbReference>
<dbReference type="AlphaFoldDB" id="A0A1X7BTC3"/>
<dbReference type="EMBL" id="FWXB01000010">
    <property type="protein sequence ID" value="SMC12916.1"/>
    <property type="molecule type" value="Genomic_DNA"/>
</dbReference>
<evidence type="ECO:0000313" key="2">
    <source>
        <dbReference type="EMBL" id="SMC12916.1"/>
    </source>
</evidence>
<dbReference type="InterPro" id="IPR038444">
    <property type="entry name" value="DUF465_sf"/>
</dbReference>
<dbReference type="Gene3D" id="6.10.280.50">
    <property type="match status" value="1"/>
</dbReference>
<gene>
    <name evidence="2" type="ORF">ROA7745_02749</name>
</gene>
<keyword evidence="3" id="KW-1185">Reference proteome</keyword>
<evidence type="ECO:0000313" key="3">
    <source>
        <dbReference type="Proteomes" id="UP000193224"/>
    </source>
</evidence>
<dbReference type="InterPro" id="IPR007420">
    <property type="entry name" value="DUF465"/>
</dbReference>
<accession>A0A1X7BTC3</accession>
<dbReference type="Pfam" id="PF04325">
    <property type="entry name" value="DUF465"/>
    <property type="match status" value="1"/>
</dbReference>
<feature type="region of interest" description="Disordered" evidence="1">
    <location>
        <begin position="1"/>
        <end position="33"/>
    </location>
</feature>
<feature type="compositionally biased region" description="Basic and acidic residues" evidence="1">
    <location>
        <begin position="1"/>
        <end position="11"/>
    </location>
</feature>
<protein>
    <recommendedName>
        <fullName evidence="4">DUF465 domain-containing protein</fullName>
    </recommendedName>
</protein>
<sequence>MSLSSHVEELKKKHQSLSNQVEEAQRAPGSSDLEIAELKKQKLRLKEEITRLSVNA</sequence>
<organism evidence="2 3">
    <name type="scientific">Roseovarius aestuarii</name>
    <dbReference type="NCBI Taxonomy" id="475083"/>
    <lineage>
        <taxon>Bacteria</taxon>
        <taxon>Pseudomonadati</taxon>
        <taxon>Pseudomonadota</taxon>
        <taxon>Alphaproteobacteria</taxon>
        <taxon>Rhodobacterales</taxon>
        <taxon>Roseobacteraceae</taxon>
        <taxon>Roseovarius</taxon>
    </lineage>
</organism>
<proteinExistence type="predicted"/>